<dbReference type="InterPro" id="IPR011711">
    <property type="entry name" value="GntR_C"/>
</dbReference>
<dbReference type="Gene3D" id="1.10.10.10">
    <property type="entry name" value="Winged helix-like DNA-binding domain superfamily/Winged helix DNA-binding domain"/>
    <property type="match status" value="2"/>
</dbReference>
<dbReference type="OrthoDB" id="8066003at2"/>
<gene>
    <name evidence="6" type="ORF">FHP08_11640</name>
</gene>
<evidence type="ECO:0000313" key="7">
    <source>
        <dbReference type="Proteomes" id="UP000321548"/>
    </source>
</evidence>
<dbReference type="SUPFAM" id="SSF48008">
    <property type="entry name" value="GntR ligand-binding domain-like"/>
    <property type="match status" value="1"/>
</dbReference>
<protein>
    <submittedName>
        <fullName evidence="6">GntR family transcriptional regulator</fullName>
    </submittedName>
</protein>
<proteinExistence type="predicted"/>
<evidence type="ECO:0000256" key="4">
    <source>
        <dbReference type="SAM" id="MobiDB-lite"/>
    </source>
</evidence>
<dbReference type="SUPFAM" id="SSF46785">
    <property type="entry name" value="Winged helix' DNA-binding domain"/>
    <property type="match status" value="2"/>
</dbReference>
<comment type="caution">
    <text evidence="6">The sequence shown here is derived from an EMBL/GenBank/DDBJ whole genome shotgun (WGS) entry which is preliminary data.</text>
</comment>
<name>A0A5C8NW73_9BURK</name>
<dbReference type="SMART" id="SM00895">
    <property type="entry name" value="FCD"/>
    <property type="match status" value="1"/>
</dbReference>
<dbReference type="PROSITE" id="PS50949">
    <property type="entry name" value="HTH_GNTR"/>
    <property type="match status" value="1"/>
</dbReference>
<dbReference type="GO" id="GO:0003700">
    <property type="term" value="F:DNA-binding transcription factor activity"/>
    <property type="evidence" value="ECO:0007669"/>
    <property type="project" value="InterPro"/>
</dbReference>
<dbReference type="GO" id="GO:0003677">
    <property type="term" value="F:DNA binding"/>
    <property type="evidence" value="ECO:0007669"/>
    <property type="project" value="UniProtKB-KW"/>
</dbReference>
<evidence type="ECO:0000256" key="2">
    <source>
        <dbReference type="ARBA" id="ARBA00023125"/>
    </source>
</evidence>
<dbReference type="CDD" id="cd07377">
    <property type="entry name" value="WHTH_GntR"/>
    <property type="match status" value="1"/>
</dbReference>
<keyword evidence="3" id="KW-0804">Transcription</keyword>
<sequence length="384" mass="42110">MHPQGPVPPRDPRAAVREVPEAAGCGQRDRRSVSQGVTASAPGSSRPFEATDGGGQAERETGPMQSRVSDRLRRLIRSGAIRPGERLLEVRVAQAFGVSRSPARAALAMLLREGLLRKVDGRGFVVAGSSPLAADHPQGFASLPGDFPIEPAPRWERILVEVEQALSSHALFGAVRITEERLAACFGVSRTVARDVLVRMQAIGLLDKDRLGRWVAERLTPERIRDLYEIRWLLEPQALCHSAPGIGAGRLRQMRAALVATLANMPSADSPLLDRLEHELHVELLAGCRNREMLRALEATRVLLVSNRYVFDLFLGIPVEVIAGSLREHLEVLDALLAGDARRAAMALEAHLRASCGHWLERLERVRPLSHPPFPPYLSALADR</sequence>
<dbReference type="InterPro" id="IPR000524">
    <property type="entry name" value="Tscrpt_reg_HTH_GntR"/>
</dbReference>
<dbReference type="PANTHER" id="PTHR43537:SF49">
    <property type="entry name" value="TRANSCRIPTIONAL REGULATORY PROTEIN"/>
    <property type="match status" value="1"/>
</dbReference>
<dbReference type="Pfam" id="PF07729">
    <property type="entry name" value="FCD"/>
    <property type="match status" value="1"/>
</dbReference>
<feature type="compositionally biased region" description="Polar residues" evidence="4">
    <location>
        <begin position="33"/>
        <end position="43"/>
    </location>
</feature>
<dbReference type="Pfam" id="PF00392">
    <property type="entry name" value="GntR"/>
    <property type="match status" value="1"/>
</dbReference>
<dbReference type="EMBL" id="VDUY01000004">
    <property type="protein sequence ID" value="TXL65424.1"/>
    <property type="molecule type" value="Genomic_DNA"/>
</dbReference>
<evidence type="ECO:0000313" key="6">
    <source>
        <dbReference type="EMBL" id="TXL65424.1"/>
    </source>
</evidence>
<keyword evidence="2" id="KW-0238">DNA-binding</keyword>
<dbReference type="InterPro" id="IPR036390">
    <property type="entry name" value="WH_DNA-bd_sf"/>
</dbReference>
<dbReference type="Proteomes" id="UP000321548">
    <property type="component" value="Unassembled WGS sequence"/>
</dbReference>
<keyword evidence="1" id="KW-0805">Transcription regulation</keyword>
<evidence type="ECO:0000259" key="5">
    <source>
        <dbReference type="PROSITE" id="PS50949"/>
    </source>
</evidence>
<dbReference type="PANTHER" id="PTHR43537">
    <property type="entry name" value="TRANSCRIPTIONAL REGULATOR, GNTR FAMILY"/>
    <property type="match status" value="1"/>
</dbReference>
<dbReference type="InterPro" id="IPR008920">
    <property type="entry name" value="TF_FadR/GntR_C"/>
</dbReference>
<reference evidence="6 7" key="1">
    <citation type="submission" date="2019-06" db="EMBL/GenBank/DDBJ databases">
        <title>Quisquiliibacterium sp. nov., isolated from a maize field.</title>
        <authorList>
            <person name="Lin S.-Y."/>
            <person name="Tsai C.-F."/>
            <person name="Young C.-C."/>
        </authorList>
    </citation>
    <scope>NUCLEOTIDE SEQUENCE [LARGE SCALE GENOMIC DNA]</scope>
    <source>
        <strain evidence="6 7">CC-CFT501</strain>
    </source>
</reference>
<feature type="compositionally biased region" description="Basic and acidic residues" evidence="4">
    <location>
        <begin position="10"/>
        <end position="20"/>
    </location>
</feature>
<keyword evidence="7" id="KW-1185">Reference proteome</keyword>
<accession>A0A5C8NW73</accession>
<evidence type="ECO:0000256" key="1">
    <source>
        <dbReference type="ARBA" id="ARBA00023015"/>
    </source>
</evidence>
<feature type="domain" description="HTH gntR-type" evidence="5">
    <location>
        <begin position="62"/>
        <end position="129"/>
    </location>
</feature>
<dbReference type="SMART" id="SM00345">
    <property type="entry name" value="HTH_GNTR"/>
    <property type="match status" value="1"/>
</dbReference>
<evidence type="ECO:0000256" key="3">
    <source>
        <dbReference type="ARBA" id="ARBA00023163"/>
    </source>
</evidence>
<feature type="region of interest" description="Disordered" evidence="4">
    <location>
        <begin position="1"/>
        <end position="70"/>
    </location>
</feature>
<dbReference type="InterPro" id="IPR036388">
    <property type="entry name" value="WH-like_DNA-bd_sf"/>
</dbReference>
<dbReference type="AlphaFoldDB" id="A0A5C8NW73"/>
<organism evidence="6 7">
    <name type="scientific">Zeimonas arvi</name>
    <dbReference type="NCBI Taxonomy" id="2498847"/>
    <lineage>
        <taxon>Bacteria</taxon>
        <taxon>Pseudomonadati</taxon>
        <taxon>Pseudomonadota</taxon>
        <taxon>Betaproteobacteria</taxon>
        <taxon>Burkholderiales</taxon>
        <taxon>Burkholderiaceae</taxon>
        <taxon>Zeimonas</taxon>
    </lineage>
</organism>
<dbReference type="Gene3D" id="1.20.120.530">
    <property type="entry name" value="GntR ligand-binding domain-like"/>
    <property type="match status" value="1"/>
</dbReference>